<dbReference type="EMBL" id="JBHSSI010000073">
    <property type="protein sequence ID" value="MFC6261604.1"/>
    <property type="molecule type" value="Genomic_DNA"/>
</dbReference>
<accession>A0ABW1TKK9</accession>
<dbReference type="GO" id="GO:0016787">
    <property type="term" value="F:hydrolase activity"/>
    <property type="evidence" value="ECO:0007669"/>
    <property type="project" value="UniProtKB-KW"/>
</dbReference>
<dbReference type="Proteomes" id="UP001596283">
    <property type="component" value="Unassembled WGS sequence"/>
</dbReference>
<name>A0ABW1TKK9_9LACO</name>
<dbReference type="PANTHER" id="PTHR36435">
    <property type="entry name" value="SLR1288 PROTEIN"/>
    <property type="match status" value="1"/>
</dbReference>
<feature type="transmembrane region" description="Helical" evidence="2">
    <location>
        <begin position="151"/>
        <end position="172"/>
    </location>
</feature>
<gene>
    <name evidence="4" type="ORF">ACFP1C_11675</name>
</gene>
<keyword evidence="2" id="KW-1133">Transmembrane helix</keyword>
<feature type="transmembrane region" description="Helical" evidence="2">
    <location>
        <begin position="45"/>
        <end position="63"/>
    </location>
</feature>
<comment type="caution">
    <text evidence="4">The sequence shown here is derived from an EMBL/GenBank/DDBJ whole genome shotgun (WGS) entry which is preliminary data.</text>
</comment>
<reference evidence="5" key="1">
    <citation type="journal article" date="2019" name="Int. J. Syst. Evol. Microbiol.">
        <title>The Global Catalogue of Microorganisms (GCM) 10K type strain sequencing project: providing services to taxonomists for standard genome sequencing and annotation.</title>
        <authorList>
            <consortium name="The Broad Institute Genomics Platform"/>
            <consortium name="The Broad Institute Genome Sequencing Center for Infectious Disease"/>
            <person name="Wu L."/>
            <person name="Ma J."/>
        </authorList>
    </citation>
    <scope>NUCLEOTIDE SEQUENCE [LARGE SCALE GENOMIC DNA]</scope>
    <source>
        <strain evidence="5">CCM 8908</strain>
    </source>
</reference>
<dbReference type="Pfam" id="PF02517">
    <property type="entry name" value="Rce1-like"/>
    <property type="match status" value="1"/>
</dbReference>
<proteinExistence type="inferred from homology"/>
<dbReference type="InterPro" id="IPR003675">
    <property type="entry name" value="Rce1/LyrA-like_dom"/>
</dbReference>
<keyword evidence="5" id="KW-1185">Reference proteome</keyword>
<dbReference type="EC" id="3.4.-.-" evidence="4"/>
<evidence type="ECO:0000256" key="1">
    <source>
        <dbReference type="ARBA" id="ARBA00009067"/>
    </source>
</evidence>
<feature type="transmembrane region" description="Helical" evidence="2">
    <location>
        <begin position="12"/>
        <end position="33"/>
    </location>
</feature>
<sequence length="225" mass="25217">MQGKVKVGGAFGWLWLILMLIVTSVVQVPLVYIKGGTLAHQLMWAGLYLLGFVAAIAVGFWGYHRVHKGWQRLTYNDWWLMVKGYGFIIISEIILGLANHIFYGETSTANNDALQQLMGRSSLTLVMLSLTAVFASPFLEELTFRGLLIDGCFPAKWFWVPVIASGVVFSLVHMSDNIISWLLYAIMGGTFAYIYKRTGKLQSTIILHGFNNLIAIGEMLILIRH</sequence>
<feature type="domain" description="CAAX prenyl protease 2/Lysostaphin resistance protein A-like" evidence="3">
    <location>
        <begin position="125"/>
        <end position="214"/>
    </location>
</feature>
<protein>
    <submittedName>
        <fullName evidence="4">CPBP family intramembrane glutamic endopeptidase</fullName>
        <ecNumber evidence="4">3.4.-.-</ecNumber>
    </submittedName>
</protein>
<organism evidence="4 5">
    <name type="scientific">Levilactobacillus fujinensis</name>
    <dbReference type="NCBI Taxonomy" id="2486024"/>
    <lineage>
        <taxon>Bacteria</taxon>
        <taxon>Bacillati</taxon>
        <taxon>Bacillota</taxon>
        <taxon>Bacilli</taxon>
        <taxon>Lactobacillales</taxon>
        <taxon>Lactobacillaceae</taxon>
        <taxon>Levilactobacillus</taxon>
    </lineage>
</organism>
<feature type="transmembrane region" description="Helical" evidence="2">
    <location>
        <begin position="122"/>
        <end position="139"/>
    </location>
</feature>
<evidence type="ECO:0000259" key="3">
    <source>
        <dbReference type="Pfam" id="PF02517"/>
    </source>
</evidence>
<feature type="transmembrane region" description="Helical" evidence="2">
    <location>
        <begin position="178"/>
        <end position="195"/>
    </location>
</feature>
<dbReference type="PANTHER" id="PTHR36435:SF1">
    <property type="entry name" value="CAAX AMINO TERMINAL PROTEASE FAMILY PROTEIN"/>
    <property type="match status" value="1"/>
</dbReference>
<evidence type="ECO:0000313" key="4">
    <source>
        <dbReference type="EMBL" id="MFC6261604.1"/>
    </source>
</evidence>
<dbReference type="InterPro" id="IPR052710">
    <property type="entry name" value="CAAX_protease"/>
</dbReference>
<comment type="similarity">
    <text evidence="1">Belongs to the UPF0177 family.</text>
</comment>
<keyword evidence="2" id="KW-0472">Membrane</keyword>
<evidence type="ECO:0000313" key="5">
    <source>
        <dbReference type="Proteomes" id="UP001596283"/>
    </source>
</evidence>
<keyword evidence="4" id="KW-0378">Hydrolase</keyword>
<dbReference type="RefSeq" id="WP_125686055.1">
    <property type="nucleotide sequence ID" value="NZ_JBHSSI010000073.1"/>
</dbReference>
<feature type="transmembrane region" description="Helical" evidence="2">
    <location>
        <begin position="84"/>
        <end position="102"/>
    </location>
</feature>
<keyword evidence="2" id="KW-0812">Transmembrane</keyword>
<evidence type="ECO:0000256" key="2">
    <source>
        <dbReference type="SAM" id="Phobius"/>
    </source>
</evidence>